<feature type="transmembrane region" description="Helical" evidence="7">
    <location>
        <begin position="101"/>
        <end position="123"/>
    </location>
</feature>
<dbReference type="GO" id="GO:0005886">
    <property type="term" value="C:plasma membrane"/>
    <property type="evidence" value="ECO:0007669"/>
    <property type="project" value="UniProtKB-SubCell"/>
</dbReference>
<evidence type="ECO:0000256" key="6">
    <source>
        <dbReference type="ARBA" id="ARBA00023136"/>
    </source>
</evidence>
<evidence type="ECO:0000256" key="4">
    <source>
        <dbReference type="ARBA" id="ARBA00022692"/>
    </source>
</evidence>
<proteinExistence type="inferred from homology"/>
<feature type="transmembrane region" description="Helical" evidence="7">
    <location>
        <begin position="161"/>
        <end position="183"/>
    </location>
</feature>
<evidence type="ECO:0000256" key="7">
    <source>
        <dbReference type="RuleBase" id="RU362048"/>
    </source>
</evidence>
<feature type="transmembrane region" description="Helical" evidence="7">
    <location>
        <begin position="61"/>
        <end position="81"/>
    </location>
</feature>
<keyword evidence="3" id="KW-1003">Cell membrane</keyword>
<evidence type="ECO:0000256" key="2">
    <source>
        <dbReference type="ARBA" id="ARBA00009784"/>
    </source>
</evidence>
<comment type="caution">
    <text evidence="8">The sequence shown here is derived from an EMBL/GenBank/DDBJ whole genome shotgun (WGS) entry which is preliminary data.</text>
</comment>
<evidence type="ECO:0000313" key="9">
    <source>
        <dbReference type="Proteomes" id="UP001320898"/>
    </source>
</evidence>
<keyword evidence="4 7" id="KW-0812">Transmembrane</keyword>
<evidence type="ECO:0000256" key="5">
    <source>
        <dbReference type="ARBA" id="ARBA00022989"/>
    </source>
</evidence>
<comment type="subcellular location">
    <subcellularLocation>
        <location evidence="1 7">Cell membrane</location>
        <topology evidence="1 7">Multi-pass membrane protein</topology>
    </subcellularLocation>
</comment>
<keyword evidence="6 7" id="KW-0472">Membrane</keyword>
<name>A0AAW5QZD2_9HYPH</name>
<dbReference type="PANTHER" id="PTHR33508:SF1">
    <property type="entry name" value="UPF0056 MEMBRANE PROTEIN YHCE"/>
    <property type="match status" value="1"/>
</dbReference>
<evidence type="ECO:0000256" key="1">
    <source>
        <dbReference type="ARBA" id="ARBA00004651"/>
    </source>
</evidence>
<dbReference type="NCBIfam" id="TIGR00427">
    <property type="entry name" value="NAAT family transporter"/>
    <property type="match status" value="1"/>
</dbReference>
<comment type="similarity">
    <text evidence="2 7">Belongs to the UPF0056 (MarC) family.</text>
</comment>
<accession>A0AAW5QZD2</accession>
<organism evidence="8 9">
    <name type="scientific">Microbaculum marinisediminis</name>
    <dbReference type="NCBI Taxonomy" id="2931392"/>
    <lineage>
        <taxon>Bacteria</taxon>
        <taxon>Pseudomonadati</taxon>
        <taxon>Pseudomonadota</taxon>
        <taxon>Alphaproteobacteria</taxon>
        <taxon>Hyphomicrobiales</taxon>
        <taxon>Tepidamorphaceae</taxon>
        <taxon>Microbaculum</taxon>
    </lineage>
</organism>
<feature type="transmembrane region" description="Helical" evidence="7">
    <location>
        <begin position="36"/>
        <end position="54"/>
    </location>
</feature>
<keyword evidence="5 7" id="KW-1133">Transmembrane helix</keyword>
<evidence type="ECO:0000313" key="8">
    <source>
        <dbReference type="EMBL" id="MCT8971704.1"/>
    </source>
</evidence>
<reference evidence="8 9" key="1">
    <citation type="submission" date="2022-04" db="EMBL/GenBank/DDBJ databases">
        <authorList>
            <person name="Ye Y.-Q."/>
            <person name="Du Z.-J."/>
        </authorList>
    </citation>
    <scope>NUCLEOTIDE SEQUENCE [LARGE SCALE GENOMIC DNA]</scope>
    <source>
        <strain evidence="8 9">A6E488</strain>
    </source>
</reference>
<evidence type="ECO:0000256" key="3">
    <source>
        <dbReference type="ARBA" id="ARBA00022475"/>
    </source>
</evidence>
<comment type="caution">
    <text evidence="7">Lacks conserved residue(s) required for the propagation of feature annotation.</text>
</comment>
<dbReference type="PANTHER" id="PTHR33508">
    <property type="entry name" value="UPF0056 MEMBRANE PROTEIN YHCE"/>
    <property type="match status" value="1"/>
</dbReference>
<dbReference type="AlphaFoldDB" id="A0AAW5QZD2"/>
<keyword evidence="9" id="KW-1185">Reference proteome</keyword>
<dbReference type="Proteomes" id="UP001320898">
    <property type="component" value="Unassembled WGS sequence"/>
</dbReference>
<dbReference type="EMBL" id="JALIDZ010000003">
    <property type="protein sequence ID" value="MCT8971704.1"/>
    <property type="molecule type" value="Genomic_DNA"/>
</dbReference>
<protein>
    <recommendedName>
        <fullName evidence="7">UPF0056 membrane protein</fullName>
    </recommendedName>
</protein>
<feature type="transmembrane region" description="Helical" evidence="7">
    <location>
        <begin position="135"/>
        <end position="155"/>
    </location>
</feature>
<gene>
    <name evidence="8" type="ORF">MUB46_07545</name>
</gene>
<dbReference type="InterPro" id="IPR002771">
    <property type="entry name" value="Multi_antbiot-R_MarC"/>
</dbReference>
<dbReference type="Pfam" id="PF01914">
    <property type="entry name" value="MarC"/>
    <property type="match status" value="1"/>
</dbReference>
<sequence length="200" mass="20988">MTLWVMLDPISTVGFFLALTPGMVAAERRVLATKAVLIAAAVLLFFILAGQFLLSALNIPLYSFQIAGGIVLFLFALNMIFGHTKPQVAESSPGAEPDESIAVFPLAIPGIAGPGAMLVVVLLTDKERYSFGQQVDTVVLLLVVLFLLWLALMLANPISRIIGASGANVIARVMGLLLAAVAANNVLQAARVYIATAAGV</sequence>